<organism evidence="3 4">
    <name type="scientific">Sphaerobolus stellatus (strain SS14)</name>
    <dbReference type="NCBI Taxonomy" id="990650"/>
    <lineage>
        <taxon>Eukaryota</taxon>
        <taxon>Fungi</taxon>
        <taxon>Dikarya</taxon>
        <taxon>Basidiomycota</taxon>
        <taxon>Agaricomycotina</taxon>
        <taxon>Agaricomycetes</taxon>
        <taxon>Phallomycetidae</taxon>
        <taxon>Geastrales</taxon>
        <taxon>Sphaerobolaceae</taxon>
        <taxon>Sphaerobolus</taxon>
    </lineage>
</organism>
<dbReference type="InterPro" id="IPR050700">
    <property type="entry name" value="YIM1/Zinc_Alcohol_DH_Fams"/>
</dbReference>
<feature type="compositionally biased region" description="Low complexity" evidence="1">
    <location>
        <begin position="49"/>
        <end position="67"/>
    </location>
</feature>
<dbReference type="HOGENOM" id="CLU_402885_0_0_1"/>
<dbReference type="AlphaFoldDB" id="A0A0C9U3M3"/>
<dbReference type="Pfam" id="PF13602">
    <property type="entry name" value="ADH_zinc_N_2"/>
    <property type="match status" value="1"/>
</dbReference>
<feature type="compositionally biased region" description="Low complexity" evidence="1">
    <location>
        <begin position="1"/>
        <end position="24"/>
    </location>
</feature>
<feature type="compositionally biased region" description="Basic residues" evidence="1">
    <location>
        <begin position="95"/>
        <end position="107"/>
    </location>
</feature>
<evidence type="ECO:0000259" key="2">
    <source>
        <dbReference type="SMART" id="SM00829"/>
    </source>
</evidence>
<feature type="region of interest" description="Disordered" evidence="1">
    <location>
        <begin position="1"/>
        <end position="73"/>
    </location>
</feature>
<protein>
    <recommendedName>
        <fullName evidence="2">Enoyl reductase (ER) domain-containing protein</fullName>
    </recommendedName>
</protein>
<dbReference type="Pfam" id="PF08240">
    <property type="entry name" value="ADH_N"/>
    <property type="match status" value="1"/>
</dbReference>
<feature type="region of interest" description="Disordered" evidence="1">
    <location>
        <begin position="615"/>
        <end position="639"/>
    </location>
</feature>
<sequence>MTITLPRLSSSSSSSSVAELSSPSPKRKPQGDWADWSKDVRWLVPPTQSQSRPLSMRSTSSASSSSSLGPAALHPEVSHLHGMELVNIENEPSRSRRRTTTGRKKVRSQMSAVWEEEEVPVNKSNNTIPAHSSPLNPANRFRTVSAPLDSFSLSSTSTTTTTTHHTVTVPVPLPVSSGDMPYGSLQTLTLPRAFRPSSSPDLSSGRVDLISSGKAQTTMSAIAVTRRHTSSSKSTPQHLQDDIADSLGLTAHKQPPSYVPPRSVLIQVHAVALDALDLLLLTNRSSKKSGYDFVPGRSFVGQVIEVGWDTKKVGKGDWVCGLADVKSCGALAQFLVIDNRRVHPLPIHSGLTTDQAALLPLAGIPAHRAVNCLRHLPTDSLILILNAHSGAGLLATQELVALGYSRVWAHVPGECGSEAELRVSKIGVDVFCGDVIDVMERTKVMFDAIVDTVGGKAVWKAARKVLLSNSTFITLVGDIPASALSSFTYFKANMRILRRSWFQSVEYTWISAAADLDLHGDSVRDTLADVVELVRMGKIRPFVAGSVGAEGNFIPVAAEARLVSKEDKKKGKARSLKLAGEEGKDGDWIEGFEKALSKAKISERRRGKLRESVALDQVSEHSQDAAPDKGAGKLKGPKATKTHVDVEGLVFKFERAHEAFGFNLRTGERLLGGGGTAVVRVLE</sequence>
<feature type="compositionally biased region" description="Basic and acidic residues" evidence="1">
    <location>
        <begin position="615"/>
        <end position="631"/>
    </location>
</feature>
<proteinExistence type="predicted"/>
<keyword evidence="4" id="KW-1185">Reference proteome</keyword>
<dbReference type="PANTHER" id="PTHR11695">
    <property type="entry name" value="ALCOHOL DEHYDROGENASE RELATED"/>
    <property type="match status" value="1"/>
</dbReference>
<evidence type="ECO:0000256" key="1">
    <source>
        <dbReference type="SAM" id="MobiDB-lite"/>
    </source>
</evidence>
<dbReference type="Proteomes" id="UP000054279">
    <property type="component" value="Unassembled WGS sequence"/>
</dbReference>
<dbReference type="SMART" id="SM00829">
    <property type="entry name" value="PKS_ER"/>
    <property type="match status" value="1"/>
</dbReference>
<dbReference type="GO" id="GO:0005739">
    <property type="term" value="C:mitochondrion"/>
    <property type="evidence" value="ECO:0007669"/>
    <property type="project" value="TreeGrafter"/>
</dbReference>
<feature type="region of interest" description="Disordered" evidence="1">
    <location>
        <begin position="89"/>
        <end position="111"/>
    </location>
</feature>
<dbReference type="InterPro" id="IPR011032">
    <property type="entry name" value="GroES-like_sf"/>
</dbReference>
<dbReference type="Gene3D" id="3.90.180.10">
    <property type="entry name" value="Medium-chain alcohol dehydrogenases, catalytic domain"/>
    <property type="match status" value="1"/>
</dbReference>
<name>A0A0C9U3M3_SPHS4</name>
<dbReference type="Gene3D" id="3.40.50.720">
    <property type="entry name" value="NAD(P)-binding Rossmann-like Domain"/>
    <property type="match status" value="1"/>
</dbReference>
<reference evidence="3 4" key="1">
    <citation type="submission" date="2014-06" db="EMBL/GenBank/DDBJ databases">
        <title>Evolutionary Origins and Diversification of the Mycorrhizal Mutualists.</title>
        <authorList>
            <consortium name="DOE Joint Genome Institute"/>
            <consortium name="Mycorrhizal Genomics Consortium"/>
            <person name="Kohler A."/>
            <person name="Kuo A."/>
            <person name="Nagy L.G."/>
            <person name="Floudas D."/>
            <person name="Copeland A."/>
            <person name="Barry K.W."/>
            <person name="Cichocki N."/>
            <person name="Veneault-Fourrey C."/>
            <person name="LaButti K."/>
            <person name="Lindquist E.A."/>
            <person name="Lipzen A."/>
            <person name="Lundell T."/>
            <person name="Morin E."/>
            <person name="Murat C."/>
            <person name="Riley R."/>
            <person name="Ohm R."/>
            <person name="Sun H."/>
            <person name="Tunlid A."/>
            <person name="Henrissat B."/>
            <person name="Grigoriev I.V."/>
            <person name="Hibbett D.S."/>
            <person name="Martin F."/>
        </authorList>
    </citation>
    <scope>NUCLEOTIDE SEQUENCE [LARGE SCALE GENOMIC DNA]</scope>
    <source>
        <strain evidence="3 4">SS14</strain>
    </source>
</reference>
<accession>A0A0C9U3M3</accession>
<dbReference type="InterPro" id="IPR020843">
    <property type="entry name" value="ER"/>
</dbReference>
<dbReference type="EMBL" id="KN837169">
    <property type="protein sequence ID" value="KIJ37433.1"/>
    <property type="molecule type" value="Genomic_DNA"/>
</dbReference>
<dbReference type="InterPro" id="IPR036291">
    <property type="entry name" value="NAD(P)-bd_dom_sf"/>
</dbReference>
<dbReference type="PANTHER" id="PTHR11695:SF294">
    <property type="entry name" value="RETICULON-4-INTERACTING PROTEIN 1, MITOCHONDRIAL"/>
    <property type="match status" value="1"/>
</dbReference>
<dbReference type="InterPro" id="IPR013154">
    <property type="entry name" value="ADH-like_N"/>
</dbReference>
<dbReference type="SUPFAM" id="SSF50129">
    <property type="entry name" value="GroES-like"/>
    <property type="match status" value="1"/>
</dbReference>
<feature type="domain" description="Enoyl reductase (ER)" evidence="2">
    <location>
        <begin position="242"/>
        <end position="554"/>
    </location>
</feature>
<gene>
    <name evidence="3" type="ORF">M422DRAFT_33759</name>
</gene>
<dbReference type="OrthoDB" id="201656at2759"/>
<dbReference type="SUPFAM" id="SSF51735">
    <property type="entry name" value="NAD(P)-binding Rossmann-fold domains"/>
    <property type="match status" value="1"/>
</dbReference>
<evidence type="ECO:0000313" key="3">
    <source>
        <dbReference type="EMBL" id="KIJ37433.1"/>
    </source>
</evidence>
<dbReference type="GO" id="GO:0016491">
    <property type="term" value="F:oxidoreductase activity"/>
    <property type="evidence" value="ECO:0007669"/>
    <property type="project" value="InterPro"/>
</dbReference>
<evidence type="ECO:0000313" key="4">
    <source>
        <dbReference type="Proteomes" id="UP000054279"/>
    </source>
</evidence>